<dbReference type="SMART" id="SM00770">
    <property type="entry name" value="Zn_dep_PLPC"/>
    <property type="match status" value="1"/>
</dbReference>
<evidence type="ECO:0000313" key="10">
    <source>
        <dbReference type="Proteomes" id="UP000824099"/>
    </source>
</evidence>
<accession>A0A9D1MQ57</accession>
<evidence type="ECO:0000256" key="1">
    <source>
        <dbReference type="ARBA" id="ARBA00012018"/>
    </source>
</evidence>
<protein>
    <recommendedName>
        <fullName evidence="2">Phospholipase C</fullName>
        <ecNumber evidence="1">3.1.4.3</ecNumber>
    </recommendedName>
    <alternativeName>
        <fullName evidence="7">Phosphatidylcholine cholinephosphohydrolase</fullName>
    </alternativeName>
</protein>
<dbReference type="GO" id="GO:0008270">
    <property type="term" value="F:zinc ion binding"/>
    <property type="evidence" value="ECO:0007669"/>
    <property type="project" value="InterPro"/>
</dbReference>
<gene>
    <name evidence="9" type="ORF">IAB06_04050</name>
</gene>
<evidence type="ECO:0000256" key="3">
    <source>
        <dbReference type="ARBA" id="ARBA00022723"/>
    </source>
</evidence>
<dbReference type="EMBL" id="DVNI01000058">
    <property type="protein sequence ID" value="HIU64197.1"/>
    <property type="molecule type" value="Genomic_DNA"/>
</dbReference>
<reference evidence="9" key="2">
    <citation type="journal article" date="2021" name="PeerJ">
        <title>Extensive microbial diversity within the chicken gut microbiome revealed by metagenomics and culture.</title>
        <authorList>
            <person name="Gilroy R."/>
            <person name="Ravi A."/>
            <person name="Getino M."/>
            <person name="Pursley I."/>
            <person name="Horton D.L."/>
            <person name="Alikhan N.F."/>
            <person name="Baker D."/>
            <person name="Gharbi K."/>
            <person name="Hall N."/>
            <person name="Watson M."/>
            <person name="Adriaenssens E.M."/>
            <person name="Foster-Nyarko E."/>
            <person name="Jarju S."/>
            <person name="Secka A."/>
            <person name="Antonio M."/>
            <person name="Oren A."/>
            <person name="Chaudhuri R.R."/>
            <person name="La Ragione R."/>
            <person name="Hildebrand F."/>
            <person name="Pallen M.J."/>
        </authorList>
    </citation>
    <scope>NUCLEOTIDE SEQUENCE</scope>
    <source>
        <strain evidence="9">CHK160-1198</strain>
    </source>
</reference>
<evidence type="ECO:0000256" key="2">
    <source>
        <dbReference type="ARBA" id="ARBA00018391"/>
    </source>
</evidence>
<dbReference type="PROSITE" id="PS51346">
    <property type="entry name" value="PROKAR_ZN_DEPEND_PLPC_2"/>
    <property type="match status" value="1"/>
</dbReference>
<feature type="domain" description="Zn-dependent PLC" evidence="8">
    <location>
        <begin position="21"/>
        <end position="222"/>
    </location>
</feature>
<dbReference type="AlphaFoldDB" id="A0A9D1MQ57"/>
<keyword evidence="3" id="KW-0479">Metal-binding</keyword>
<reference evidence="9" key="1">
    <citation type="submission" date="2020-10" db="EMBL/GenBank/DDBJ databases">
        <authorList>
            <person name="Gilroy R."/>
        </authorList>
    </citation>
    <scope>NUCLEOTIDE SEQUENCE</scope>
    <source>
        <strain evidence="9">CHK160-1198</strain>
    </source>
</reference>
<dbReference type="Gene3D" id="1.10.575.10">
    <property type="entry name" value="P1 Nuclease"/>
    <property type="match status" value="1"/>
</dbReference>
<dbReference type="GO" id="GO:0034480">
    <property type="term" value="F:phosphatidylcholine phospholipase C activity"/>
    <property type="evidence" value="ECO:0007669"/>
    <property type="project" value="UniProtKB-EC"/>
</dbReference>
<evidence type="ECO:0000256" key="6">
    <source>
        <dbReference type="ARBA" id="ARBA00022833"/>
    </source>
</evidence>
<name>A0A9D1MQ57_9FIRM</name>
<dbReference type="Pfam" id="PF00882">
    <property type="entry name" value="Zn_dep_PLPC"/>
    <property type="match status" value="1"/>
</dbReference>
<proteinExistence type="predicted"/>
<dbReference type="CDD" id="cd11009">
    <property type="entry name" value="Zn_dep_PLPC"/>
    <property type="match status" value="1"/>
</dbReference>
<dbReference type="EC" id="3.1.4.3" evidence="1"/>
<evidence type="ECO:0000259" key="8">
    <source>
        <dbReference type="PROSITE" id="PS51346"/>
    </source>
</evidence>
<dbReference type="InterPro" id="IPR029002">
    <property type="entry name" value="PLPC/GPLD1"/>
</dbReference>
<evidence type="ECO:0000256" key="7">
    <source>
        <dbReference type="ARBA" id="ARBA00031285"/>
    </source>
</evidence>
<keyword evidence="4" id="KW-0732">Signal</keyword>
<feature type="non-terminal residue" evidence="9">
    <location>
        <position position="222"/>
    </location>
</feature>
<dbReference type="InterPro" id="IPR008947">
    <property type="entry name" value="PLipase_C/P1_nuclease_dom_sf"/>
</dbReference>
<evidence type="ECO:0000313" key="9">
    <source>
        <dbReference type="EMBL" id="HIU64197.1"/>
    </source>
</evidence>
<keyword evidence="5" id="KW-0378">Hydrolase</keyword>
<sequence>MRTSKNTILEQGIKGLLTLAAPFQKFIDKPGYTHEFCNSQALIILANDGYAEYAAFYNKYLSELNKGVYWADSDWKNINHYFNPATGKGLWHCTNAVETMQGYYHQALQLLYQHEIKKSIFFLGAALHLLQDLCEPHHARGKLLSGHKGFEQWAQLNCAKFKINSGVLCNNTSSLAAFAIKNSKVGADFLSWVSNGEDQSKYEVVAKELLPLAQRSTAGLLI</sequence>
<evidence type="ECO:0000256" key="5">
    <source>
        <dbReference type="ARBA" id="ARBA00022801"/>
    </source>
</evidence>
<dbReference type="InterPro" id="IPR001531">
    <property type="entry name" value="Zn_PLipaseC"/>
</dbReference>
<keyword evidence="6" id="KW-0862">Zinc</keyword>
<comment type="caution">
    <text evidence="9">The sequence shown here is derived from an EMBL/GenBank/DDBJ whole genome shotgun (WGS) entry which is preliminary data.</text>
</comment>
<dbReference type="Proteomes" id="UP000824099">
    <property type="component" value="Unassembled WGS sequence"/>
</dbReference>
<organism evidence="9 10">
    <name type="scientific">Candidatus Avacidaminococcus intestinavium</name>
    <dbReference type="NCBI Taxonomy" id="2840684"/>
    <lineage>
        <taxon>Bacteria</taxon>
        <taxon>Bacillati</taxon>
        <taxon>Bacillota</taxon>
        <taxon>Negativicutes</taxon>
        <taxon>Acidaminococcales</taxon>
        <taxon>Acidaminococcaceae</taxon>
        <taxon>Acidaminococcaceae incertae sedis</taxon>
        <taxon>Candidatus Avacidaminococcus</taxon>
    </lineage>
</organism>
<dbReference type="SUPFAM" id="SSF48537">
    <property type="entry name" value="Phospholipase C/P1 nuclease"/>
    <property type="match status" value="1"/>
</dbReference>
<evidence type="ECO:0000256" key="4">
    <source>
        <dbReference type="ARBA" id="ARBA00022729"/>
    </source>
</evidence>